<dbReference type="FunFam" id="3.30.565.10:FF:000006">
    <property type="entry name" value="Sensor histidine kinase WalK"/>
    <property type="match status" value="1"/>
</dbReference>
<dbReference type="GO" id="GO:0016020">
    <property type="term" value="C:membrane"/>
    <property type="evidence" value="ECO:0007669"/>
    <property type="project" value="UniProtKB-SubCell"/>
</dbReference>
<evidence type="ECO:0000256" key="4">
    <source>
        <dbReference type="ARBA" id="ARBA00022679"/>
    </source>
</evidence>
<dbReference type="PANTHER" id="PTHR42878">
    <property type="entry name" value="TWO-COMPONENT HISTIDINE KINASE"/>
    <property type="match status" value="1"/>
</dbReference>
<dbReference type="Gene3D" id="3.30.450.40">
    <property type="match status" value="1"/>
</dbReference>
<dbReference type="GO" id="GO:0000156">
    <property type="term" value="F:phosphorelay response regulator activity"/>
    <property type="evidence" value="ECO:0007669"/>
    <property type="project" value="TreeGrafter"/>
</dbReference>
<sequence length="645" mass="71578">MGAAKSHTLPVDLGEVLERITDGFFVLDREMCIRFMNGEAKRLLGAVGRDVVGMRVRDLFPTFANSVFEEQYQKALDTGAPTSFVEYSLTSYLWFDVKAFPAPDGISVYFRDVTERVEAERVLTERNNQQAALIEFGRLALSQASLPRVSEEALELLCTYLDLPAAEMYRYRSSLDRYERVGELGEGVASARPEDETLDFGGSAQIRRAEAIVVDRLSDDSPFLDARARMEKGIVSVACVPIGTESEPIGMIVVGSPRARDFDESRLRFVESVATTIAEVFHSTRATAQTREILDSITDAFVAVDKSLCIIYVNERLAQFYGSTKEALIGKPMLNFVDRSSESMVRAAFEEALATRKPVTLELRFGLNNRWYDMRIYPFADGLAGYIRDITNRINSERAIRDLNATLEQRVAERTTQLEAANQELESFAYSVSHDLRAPLRAIDGFSQVLDEDYHALLDETARGYLGRVRSAAKRMAELIDALLRLAKIARAPIHFETIDLGEMFAGIVSELAVAEPERRVAVEIEGNLIGLGDPALVRAALGNLVGNAWKFTRKSEEPAIAFGRDPSGEFFVRDNGAGFDMAYANKLFGAFQRLHAADEFEGTGIGLATVARIIHRHGGTLRAEGSVGHGATFWFTLPMEVPQQ</sequence>
<feature type="domain" description="PAS" evidence="8">
    <location>
        <begin position="286"/>
        <end position="356"/>
    </location>
</feature>
<dbReference type="InterPro" id="IPR050351">
    <property type="entry name" value="BphY/WalK/GraS-like"/>
</dbReference>
<comment type="catalytic activity">
    <reaction evidence="1">
        <text>ATP + protein L-histidine = ADP + protein N-phospho-L-histidine.</text>
        <dbReference type="EC" id="2.7.13.3"/>
    </reaction>
</comment>
<dbReference type="SMART" id="SM00388">
    <property type="entry name" value="HisKA"/>
    <property type="match status" value="1"/>
</dbReference>
<feature type="domain" description="PAS" evidence="8">
    <location>
        <begin position="15"/>
        <end position="79"/>
    </location>
</feature>
<dbReference type="InterPro" id="IPR005467">
    <property type="entry name" value="His_kinase_dom"/>
</dbReference>
<dbReference type="GO" id="GO:0030295">
    <property type="term" value="F:protein kinase activator activity"/>
    <property type="evidence" value="ECO:0007669"/>
    <property type="project" value="TreeGrafter"/>
</dbReference>
<accession>E6PJ75</accession>
<keyword evidence="4" id="KW-0808">Transferase</keyword>
<comment type="caution">
    <text evidence="9">The sequence shown here is derived from an EMBL/GenBank/DDBJ whole genome shotgun (WGS) entry which is preliminary data.</text>
</comment>
<evidence type="ECO:0000256" key="3">
    <source>
        <dbReference type="ARBA" id="ARBA00022553"/>
    </source>
</evidence>
<evidence type="ECO:0000259" key="7">
    <source>
        <dbReference type="PROSITE" id="PS50109"/>
    </source>
</evidence>
<dbReference type="SMART" id="SM00091">
    <property type="entry name" value="PAS"/>
    <property type="match status" value="2"/>
</dbReference>
<dbReference type="SUPFAM" id="SSF55781">
    <property type="entry name" value="GAF domain-like"/>
    <property type="match status" value="1"/>
</dbReference>
<dbReference type="EC" id="2.7.13.3" evidence="2"/>
<dbReference type="SMART" id="SM00065">
    <property type="entry name" value="GAF"/>
    <property type="match status" value="1"/>
</dbReference>
<protein>
    <recommendedName>
        <fullName evidence="2">histidine kinase</fullName>
        <ecNumber evidence="2">2.7.13.3</ecNumber>
    </recommendedName>
</protein>
<proteinExistence type="predicted"/>
<dbReference type="InterPro" id="IPR004358">
    <property type="entry name" value="Sig_transdc_His_kin-like_C"/>
</dbReference>
<dbReference type="InterPro" id="IPR029016">
    <property type="entry name" value="GAF-like_dom_sf"/>
</dbReference>
<dbReference type="InterPro" id="IPR035965">
    <property type="entry name" value="PAS-like_dom_sf"/>
</dbReference>
<dbReference type="SUPFAM" id="SSF55874">
    <property type="entry name" value="ATPase domain of HSP90 chaperone/DNA topoisomerase II/histidine kinase"/>
    <property type="match status" value="1"/>
</dbReference>
<keyword evidence="5" id="KW-0418">Kinase</keyword>
<name>E6PJ75_9ZZZZ</name>
<feature type="domain" description="Histidine kinase" evidence="7">
    <location>
        <begin position="431"/>
        <end position="642"/>
    </location>
</feature>
<dbReference type="CDD" id="cd00130">
    <property type="entry name" value="PAS"/>
    <property type="match status" value="2"/>
</dbReference>
<dbReference type="Pfam" id="PF13185">
    <property type="entry name" value="GAF_2"/>
    <property type="match status" value="1"/>
</dbReference>
<keyword evidence="3" id="KW-0597">Phosphoprotein</keyword>
<dbReference type="InterPro" id="IPR013656">
    <property type="entry name" value="PAS_4"/>
</dbReference>
<evidence type="ECO:0000256" key="1">
    <source>
        <dbReference type="ARBA" id="ARBA00000085"/>
    </source>
</evidence>
<dbReference type="InterPro" id="IPR036890">
    <property type="entry name" value="HATPase_C_sf"/>
</dbReference>
<evidence type="ECO:0000256" key="5">
    <source>
        <dbReference type="ARBA" id="ARBA00022777"/>
    </source>
</evidence>
<dbReference type="InterPro" id="IPR003661">
    <property type="entry name" value="HisK_dim/P_dom"/>
</dbReference>
<dbReference type="EMBL" id="CABL01000019">
    <property type="protein sequence ID" value="CBH76517.1"/>
    <property type="molecule type" value="Genomic_DNA"/>
</dbReference>
<dbReference type="PROSITE" id="PS50112">
    <property type="entry name" value="PAS"/>
    <property type="match status" value="2"/>
</dbReference>
<dbReference type="Pfam" id="PF08448">
    <property type="entry name" value="PAS_4"/>
    <property type="match status" value="2"/>
</dbReference>
<reference evidence="9" key="1">
    <citation type="submission" date="2009-10" db="EMBL/GenBank/DDBJ databases">
        <title>Diversity of trophic interactions inside an arsenic-rich microbial ecosystem.</title>
        <authorList>
            <person name="Bertin P.N."/>
            <person name="Heinrich-Salmeron A."/>
            <person name="Pelletier E."/>
            <person name="Goulhen-Chollet F."/>
            <person name="Arsene-Ploetze F."/>
            <person name="Gallien S."/>
            <person name="Calteau A."/>
            <person name="Vallenet D."/>
            <person name="Casiot C."/>
            <person name="Chane-Woon-Ming B."/>
            <person name="Giloteaux L."/>
            <person name="Barakat M."/>
            <person name="Bonnefoy V."/>
            <person name="Bruneel O."/>
            <person name="Chandler M."/>
            <person name="Cleiss J."/>
            <person name="Duran R."/>
            <person name="Elbaz-Poulichet F."/>
            <person name="Fonknechten N."/>
            <person name="Lauga B."/>
            <person name="Mornico D."/>
            <person name="Ortet P."/>
            <person name="Schaeffer C."/>
            <person name="Siguier P."/>
            <person name="Alexander Thil Smith A."/>
            <person name="Van Dorsselaer A."/>
            <person name="Weissenbach J."/>
            <person name="Medigue C."/>
            <person name="Le Paslier D."/>
        </authorList>
    </citation>
    <scope>NUCLEOTIDE SEQUENCE</scope>
</reference>
<dbReference type="Pfam" id="PF00512">
    <property type="entry name" value="HisKA"/>
    <property type="match status" value="1"/>
</dbReference>
<dbReference type="GO" id="GO:0000155">
    <property type="term" value="F:phosphorelay sensor kinase activity"/>
    <property type="evidence" value="ECO:0007669"/>
    <property type="project" value="InterPro"/>
</dbReference>
<dbReference type="CDD" id="cd00082">
    <property type="entry name" value="HisKA"/>
    <property type="match status" value="1"/>
</dbReference>
<dbReference type="FunFam" id="1.10.287.130:FF:000070">
    <property type="entry name" value="Histidine kinase sensor protein"/>
    <property type="match status" value="1"/>
</dbReference>
<dbReference type="PRINTS" id="PR00344">
    <property type="entry name" value="BCTRLSENSOR"/>
</dbReference>
<dbReference type="AlphaFoldDB" id="E6PJ75"/>
<gene>
    <name evidence="9" type="ORF">CARN1_0997</name>
</gene>
<organism evidence="9">
    <name type="scientific">mine drainage metagenome</name>
    <dbReference type="NCBI Taxonomy" id="410659"/>
    <lineage>
        <taxon>unclassified sequences</taxon>
        <taxon>metagenomes</taxon>
        <taxon>ecological metagenomes</taxon>
    </lineage>
</organism>
<dbReference type="InterPro" id="IPR003018">
    <property type="entry name" value="GAF"/>
</dbReference>
<dbReference type="PROSITE" id="PS50109">
    <property type="entry name" value="HIS_KIN"/>
    <property type="match status" value="1"/>
</dbReference>
<dbReference type="SUPFAM" id="SSF47384">
    <property type="entry name" value="Homodimeric domain of signal transducing histidine kinase"/>
    <property type="match status" value="1"/>
</dbReference>
<dbReference type="InterPro" id="IPR000014">
    <property type="entry name" value="PAS"/>
</dbReference>
<dbReference type="SMART" id="SM00387">
    <property type="entry name" value="HATPase_c"/>
    <property type="match status" value="1"/>
</dbReference>
<evidence type="ECO:0000256" key="2">
    <source>
        <dbReference type="ARBA" id="ARBA00012438"/>
    </source>
</evidence>
<dbReference type="PANTHER" id="PTHR42878:SF15">
    <property type="entry name" value="BACTERIOPHYTOCHROME"/>
    <property type="match status" value="1"/>
</dbReference>
<dbReference type="SUPFAM" id="SSF55785">
    <property type="entry name" value="PYP-like sensor domain (PAS domain)"/>
    <property type="match status" value="2"/>
</dbReference>
<dbReference type="GO" id="GO:0007234">
    <property type="term" value="P:osmosensory signaling via phosphorelay pathway"/>
    <property type="evidence" value="ECO:0007669"/>
    <property type="project" value="TreeGrafter"/>
</dbReference>
<dbReference type="Pfam" id="PF02518">
    <property type="entry name" value="HATPase_c"/>
    <property type="match status" value="1"/>
</dbReference>
<dbReference type="Gene3D" id="1.10.287.130">
    <property type="match status" value="1"/>
</dbReference>
<dbReference type="InterPro" id="IPR003594">
    <property type="entry name" value="HATPase_dom"/>
</dbReference>
<keyword evidence="6" id="KW-0472">Membrane</keyword>
<dbReference type="InterPro" id="IPR036097">
    <property type="entry name" value="HisK_dim/P_sf"/>
</dbReference>
<dbReference type="Gene3D" id="3.30.565.10">
    <property type="entry name" value="Histidine kinase-like ATPase, C-terminal domain"/>
    <property type="match status" value="1"/>
</dbReference>
<dbReference type="Gene3D" id="3.30.450.20">
    <property type="entry name" value="PAS domain"/>
    <property type="match status" value="2"/>
</dbReference>
<evidence type="ECO:0000259" key="8">
    <source>
        <dbReference type="PROSITE" id="PS50112"/>
    </source>
</evidence>
<dbReference type="NCBIfam" id="TIGR00229">
    <property type="entry name" value="sensory_box"/>
    <property type="match status" value="2"/>
</dbReference>
<evidence type="ECO:0000313" key="9">
    <source>
        <dbReference type="EMBL" id="CBH76517.1"/>
    </source>
</evidence>
<evidence type="ECO:0000256" key="6">
    <source>
        <dbReference type="ARBA" id="ARBA00023136"/>
    </source>
</evidence>